<keyword evidence="3" id="KW-1185">Reference proteome</keyword>
<dbReference type="EMBL" id="KZ613472">
    <property type="protein sequence ID" value="PMD24409.1"/>
    <property type="molecule type" value="Genomic_DNA"/>
</dbReference>
<dbReference type="Proteomes" id="UP000235672">
    <property type="component" value="Unassembled WGS sequence"/>
</dbReference>
<proteinExistence type="predicted"/>
<evidence type="ECO:0000256" key="1">
    <source>
        <dbReference type="SAM" id="MobiDB-lite"/>
    </source>
</evidence>
<dbReference type="OrthoDB" id="72726at2759"/>
<sequence>MASWKHGNNDNKDNKKSTGSKYGTADAQVQLSSASESCSPFLQLPRELREKVYDSIFFSTTIRFGEWPTCQIGMKNRNLATHSLALLRVCRQIYEETKSLWLGRILFDFNHVITLLDKLSLLPAFTLSRIRFIRVSADPLVLRVEGQNHHPFFRLLWAPKMLPGLRLDTLTVLGTYHGPLDYGTLGAFVQHGSCWKELRFVTRDSSMLGCSKIERRKPQPLTWNQILLARDGIDSKASVTIYRANQEMEFGAVFTPENSREFNQEIIPPETLETFGANEDAKLMSPNEKGGAFLVIVKRGHQADISERDTGPYHPDDIRYWSDGMTWQEIKGMLTGSYRKIR</sequence>
<reference evidence="2 3" key="1">
    <citation type="submission" date="2016-05" db="EMBL/GenBank/DDBJ databases">
        <title>A degradative enzymes factory behind the ericoid mycorrhizal symbiosis.</title>
        <authorList>
            <consortium name="DOE Joint Genome Institute"/>
            <person name="Martino E."/>
            <person name="Morin E."/>
            <person name="Grelet G."/>
            <person name="Kuo A."/>
            <person name="Kohler A."/>
            <person name="Daghino S."/>
            <person name="Barry K."/>
            <person name="Choi C."/>
            <person name="Cichocki N."/>
            <person name="Clum A."/>
            <person name="Copeland A."/>
            <person name="Hainaut M."/>
            <person name="Haridas S."/>
            <person name="Labutti K."/>
            <person name="Lindquist E."/>
            <person name="Lipzen A."/>
            <person name="Khouja H.-R."/>
            <person name="Murat C."/>
            <person name="Ohm R."/>
            <person name="Olson A."/>
            <person name="Spatafora J."/>
            <person name="Veneault-Fourrey C."/>
            <person name="Henrissat B."/>
            <person name="Grigoriev I."/>
            <person name="Martin F."/>
            <person name="Perotto S."/>
        </authorList>
    </citation>
    <scope>NUCLEOTIDE SEQUENCE [LARGE SCALE GENOMIC DNA]</scope>
    <source>
        <strain evidence="2 3">UAMH 7357</strain>
    </source>
</reference>
<feature type="region of interest" description="Disordered" evidence="1">
    <location>
        <begin position="1"/>
        <end position="22"/>
    </location>
</feature>
<evidence type="ECO:0000313" key="3">
    <source>
        <dbReference type="Proteomes" id="UP000235672"/>
    </source>
</evidence>
<dbReference type="PANTHER" id="PTHR38790:SF4">
    <property type="entry name" value="2EXR DOMAIN-CONTAINING PROTEIN"/>
    <property type="match status" value="1"/>
</dbReference>
<name>A0A2J6QDR6_9HELO</name>
<organism evidence="2 3">
    <name type="scientific">Hyaloscypha hepaticicola</name>
    <dbReference type="NCBI Taxonomy" id="2082293"/>
    <lineage>
        <taxon>Eukaryota</taxon>
        <taxon>Fungi</taxon>
        <taxon>Dikarya</taxon>
        <taxon>Ascomycota</taxon>
        <taxon>Pezizomycotina</taxon>
        <taxon>Leotiomycetes</taxon>
        <taxon>Helotiales</taxon>
        <taxon>Hyaloscyphaceae</taxon>
        <taxon>Hyaloscypha</taxon>
    </lineage>
</organism>
<dbReference type="PANTHER" id="PTHR38790">
    <property type="entry name" value="2EXR DOMAIN-CONTAINING PROTEIN-RELATED"/>
    <property type="match status" value="1"/>
</dbReference>
<evidence type="ECO:0008006" key="4">
    <source>
        <dbReference type="Google" id="ProtNLM"/>
    </source>
</evidence>
<feature type="compositionally biased region" description="Basic and acidic residues" evidence="1">
    <location>
        <begin position="7"/>
        <end position="16"/>
    </location>
</feature>
<gene>
    <name evidence="2" type="ORF">NA56DRAFT_642996</name>
</gene>
<accession>A0A2J6QDR6</accession>
<evidence type="ECO:0000313" key="2">
    <source>
        <dbReference type="EMBL" id="PMD24409.1"/>
    </source>
</evidence>
<protein>
    <recommendedName>
        <fullName evidence="4">F-box domain-containing protein</fullName>
    </recommendedName>
</protein>
<dbReference type="AlphaFoldDB" id="A0A2J6QDR6"/>